<organism evidence="2 3">
    <name type="scientific">Kalanchoe fedtschenkoi</name>
    <name type="common">Lavender scallops</name>
    <name type="synonym">South American air plant</name>
    <dbReference type="NCBI Taxonomy" id="63787"/>
    <lineage>
        <taxon>Eukaryota</taxon>
        <taxon>Viridiplantae</taxon>
        <taxon>Streptophyta</taxon>
        <taxon>Embryophyta</taxon>
        <taxon>Tracheophyta</taxon>
        <taxon>Spermatophyta</taxon>
        <taxon>Magnoliopsida</taxon>
        <taxon>eudicotyledons</taxon>
        <taxon>Gunneridae</taxon>
        <taxon>Pentapetalae</taxon>
        <taxon>Saxifragales</taxon>
        <taxon>Crassulaceae</taxon>
        <taxon>Kalanchoe</taxon>
    </lineage>
</organism>
<dbReference type="Proteomes" id="UP000594263">
    <property type="component" value="Unplaced"/>
</dbReference>
<evidence type="ECO:0000313" key="2">
    <source>
        <dbReference type="EnsemblPlants" id="Kaladp0042s0155.1.v1.1.CDS.1"/>
    </source>
</evidence>
<dbReference type="Gramene" id="Kaladp0042s0155.1.v1.1">
    <property type="protein sequence ID" value="Kaladp0042s0155.1.v1.1.CDS.1"/>
    <property type="gene ID" value="Kaladp0042s0155.v1.1"/>
</dbReference>
<keyword evidence="1" id="KW-0812">Transmembrane</keyword>
<feature type="transmembrane region" description="Helical" evidence="1">
    <location>
        <begin position="43"/>
        <end position="61"/>
    </location>
</feature>
<evidence type="ECO:0000256" key="1">
    <source>
        <dbReference type="SAM" id="Phobius"/>
    </source>
</evidence>
<name>A0A7N0TQ12_KALFE</name>
<keyword evidence="3" id="KW-1185">Reference proteome</keyword>
<dbReference type="EnsemblPlants" id="Kaladp0042s0155.1.v1.1">
    <property type="protein sequence ID" value="Kaladp0042s0155.1.v1.1.CDS.1"/>
    <property type="gene ID" value="Kaladp0042s0155.v1.1"/>
</dbReference>
<dbReference type="AlphaFoldDB" id="A0A7N0TQ12"/>
<accession>A0A7N0TQ12</accession>
<proteinExistence type="predicted"/>
<evidence type="ECO:0000313" key="3">
    <source>
        <dbReference type="Proteomes" id="UP000594263"/>
    </source>
</evidence>
<sequence length="119" mass="12762">MRRGVSCGLYCLFQIFLHGCCIKCEALLAATRSSNSARIPSSSWPLILLSMALASSGLFLSSMELGVSRRMEADTDVVAEAETAHGGNNAREADVGSHLPRISTRGCNHPPLFLSESLH</sequence>
<keyword evidence="1" id="KW-1133">Transmembrane helix</keyword>
<reference evidence="2" key="1">
    <citation type="submission" date="2021-01" db="UniProtKB">
        <authorList>
            <consortium name="EnsemblPlants"/>
        </authorList>
    </citation>
    <scope>IDENTIFICATION</scope>
</reference>
<protein>
    <submittedName>
        <fullName evidence="2">Uncharacterized protein</fullName>
    </submittedName>
</protein>
<keyword evidence="1" id="KW-0472">Membrane</keyword>